<dbReference type="SUPFAM" id="SSF52087">
    <property type="entry name" value="CRAL/TRIO domain"/>
    <property type="match status" value="1"/>
</dbReference>
<sequence>MSVLDAEHQRKLAQFKEEVFGEEIIHEGDSIGTDDETLLRFLRARKFDLPQSKLMLKNCQHWRKTVGGKGIDKLHEEINPFDYPGRSEVLKHWAMFVHKTDKVGVINCHKQGRPVSVQIFRELNLPELYKHITPEKHWDAICVNADNLTREILPSSSRAAGRHIGTAFVITDLKGFTLSQFWQVKSLARSSFQISQDYFPETMGRLAIINAPSSFTFIWNVVKRWLSKETQEKIDILGVDYRDRLLELIDADSLPAILGGSCQCKEGCDASGAGPWMDERRARANGQAPGVEHDASLLEQTTDDDGTADEQVPNKNLDIPEINGESAQKAADKHQQDADPSTANDISMLAESHIGYDGSAPKPSVLAAASAS</sequence>
<dbReference type="InterPro" id="IPR001251">
    <property type="entry name" value="CRAL-TRIO_dom"/>
</dbReference>
<dbReference type="SMART" id="SM00516">
    <property type="entry name" value="SEC14"/>
    <property type="match status" value="1"/>
</dbReference>
<dbReference type="SMART" id="SM01100">
    <property type="entry name" value="CRAL_TRIO_N"/>
    <property type="match status" value="1"/>
</dbReference>
<dbReference type="Gene3D" id="1.10.8.20">
    <property type="entry name" value="N-terminal domain of phosphatidylinositol transfer protein sec14p"/>
    <property type="match status" value="1"/>
</dbReference>
<organism evidence="3 4">
    <name type="scientific">Coniophora puteana (strain RWD-64-598)</name>
    <name type="common">Brown rot fungus</name>
    <dbReference type="NCBI Taxonomy" id="741705"/>
    <lineage>
        <taxon>Eukaryota</taxon>
        <taxon>Fungi</taxon>
        <taxon>Dikarya</taxon>
        <taxon>Basidiomycota</taxon>
        <taxon>Agaricomycotina</taxon>
        <taxon>Agaricomycetes</taxon>
        <taxon>Agaricomycetidae</taxon>
        <taxon>Boletales</taxon>
        <taxon>Coniophorineae</taxon>
        <taxon>Coniophoraceae</taxon>
        <taxon>Coniophora</taxon>
    </lineage>
</organism>
<proteinExistence type="predicted"/>
<dbReference type="PANTHER" id="PTHR45657">
    <property type="entry name" value="CRAL-TRIO DOMAIN-CONTAINING PROTEIN YKL091C-RELATED"/>
    <property type="match status" value="1"/>
</dbReference>
<dbReference type="OrthoDB" id="1434354at2759"/>
<accession>A0A5M3MPI0</accession>
<dbReference type="Proteomes" id="UP000053558">
    <property type="component" value="Unassembled WGS sequence"/>
</dbReference>
<dbReference type="GeneID" id="19209054"/>
<dbReference type="SUPFAM" id="SSF46938">
    <property type="entry name" value="CRAL/TRIO N-terminal domain"/>
    <property type="match status" value="1"/>
</dbReference>
<evidence type="ECO:0000259" key="2">
    <source>
        <dbReference type="PROSITE" id="PS50191"/>
    </source>
</evidence>
<evidence type="ECO:0000313" key="3">
    <source>
        <dbReference type="EMBL" id="EIW80957.1"/>
    </source>
</evidence>
<feature type="domain" description="CRAL-TRIO" evidence="2">
    <location>
        <begin position="110"/>
        <end position="266"/>
    </location>
</feature>
<dbReference type="Gene3D" id="3.40.525.10">
    <property type="entry name" value="CRAL-TRIO lipid binding domain"/>
    <property type="match status" value="1"/>
</dbReference>
<dbReference type="InterPro" id="IPR036865">
    <property type="entry name" value="CRAL-TRIO_dom_sf"/>
</dbReference>
<comment type="caution">
    <text evidence="3">The sequence shown here is derived from an EMBL/GenBank/DDBJ whole genome shotgun (WGS) entry which is preliminary data.</text>
</comment>
<dbReference type="OMA" id="TPNENHA"/>
<dbReference type="PROSITE" id="PS50191">
    <property type="entry name" value="CRAL_TRIO"/>
    <property type="match status" value="1"/>
</dbReference>
<evidence type="ECO:0000313" key="4">
    <source>
        <dbReference type="Proteomes" id="UP000053558"/>
    </source>
</evidence>
<reference evidence="4" key="1">
    <citation type="journal article" date="2012" name="Science">
        <title>The Paleozoic origin of enzymatic lignin decomposition reconstructed from 31 fungal genomes.</title>
        <authorList>
            <person name="Floudas D."/>
            <person name="Binder M."/>
            <person name="Riley R."/>
            <person name="Barry K."/>
            <person name="Blanchette R.A."/>
            <person name="Henrissat B."/>
            <person name="Martinez A.T."/>
            <person name="Otillar R."/>
            <person name="Spatafora J.W."/>
            <person name="Yadav J.S."/>
            <person name="Aerts A."/>
            <person name="Benoit I."/>
            <person name="Boyd A."/>
            <person name="Carlson A."/>
            <person name="Copeland A."/>
            <person name="Coutinho P.M."/>
            <person name="de Vries R.P."/>
            <person name="Ferreira P."/>
            <person name="Findley K."/>
            <person name="Foster B."/>
            <person name="Gaskell J."/>
            <person name="Glotzer D."/>
            <person name="Gorecki P."/>
            <person name="Heitman J."/>
            <person name="Hesse C."/>
            <person name="Hori C."/>
            <person name="Igarashi K."/>
            <person name="Jurgens J.A."/>
            <person name="Kallen N."/>
            <person name="Kersten P."/>
            <person name="Kohler A."/>
            <person name="Kuees U."/>
            <person name="Kumar T.K.A."/>
            <person name="Kuo A."/>
            <person name="LaButti K."/>
            <person name="Larrondo L.F."/>
            <person name="Lindquist E."/>
            <person name="Ling A."/>
            <person name="Lombard V."/>
            <person name="Lucas S."/>
            <person name="Lundell T."/>
            <person name="Martin R."/>
            <person name="McLaughlin D.J."/>
            <person name="Morgenstern I."/>
            <person name="Morin E."/>
            <person name="Murat C."/>
            <person name="Nagy L.G."/>
            <person name="Nolan M."/>
            <person name="Ohm R.A."/>
            <person name="Patyshakuliyeva A."/>
            <person name="Rokas A."/>
            <person name="Ruiz-Duenas F.J."/>
            <person name="Sabat G."/>
            <person name="Salamov A."/>
            <person name="Samejima M."/>
            <person name="Schmutz J."/>
            <person name="Slot J.C."/>
            <person name="St John F."/>
            <person name="Stenlid J."/>
            <person name="Sun H."/>
            <person name="Sun S."/>
            <person name="Syed K."/>
            <person name="Tsang A."/>
            <person name="Wiebenga A."/>
            <person name="Young D."/>
            <person name="Pisabarro A."/>
            <person name="Eastwood D.C."/>
            <person name="Martin F."/>
            <person name="Cullen D."/>
            <person name="Grigoriev I.V."/>
            <person name="Hibbett D.S."/>
        </authorList>
    </citation>
    <scope>NUCLEOTIDE SEQUENCE [LARGE SCALE GENOMIC DNA]</scope>
    <source>
        <strain evidence="4">RWD-64-598 SS2</strain>
    </source>
</reference>
<keyword evidence="4" id="KW-1185">Reference proteome</keyword>
<dbReference type="AlphaFoldDB" id="A0A5M3MPI0"/>
<dbReference type="InterPro" id="IPR051026">
    <property type="entry name" value="PI/PC_transfer"/>
</dbReference>
<name>A0A5M3MPI0_CONPW</name>
<protein>
    <submittedName>
        <fullName evidence="3">CRAL TRIO domain-containing protein</fullName>
    </submittedName>
</protein>
<evidence type="ECO:0000256" key="1">
    <source>
        <dbReference type="SAM" id="MobiDB-lite"/>
    </source>
</evidence>
<feature type="region of interest" description="Disordered" evidence="1">
    <location>
        <begin position="302"/>
        <end position="346"/>
    </location>
</feature>
<dbReference type="InterPro" id="IPR036273">
    <property type="entry name" value="CRAL/TRIO_N_dom_sf"/>
</dbReference>
<dbReference type="Pfam" id="PF00650">
    <property type="entry name" value="CRAL_TRIO"/>
    <property type="match status" value="1"/>
</dbReference>
<dbReference type="KEGG" id="cput:CONPUDRAFT_72806"/>
<gene>
    <name evidence="3" type="ORF">CONPUDRAFT_72806</name>
</gene>
<dbReference type="RefSeq" id="XP_007768291.1">
    <property type="nucleotide sequence ID" value="XM_007770101.1"/>
</dbReference>
<dbReference type="CDD" id="cd00170">
    <property type="entry name" value="SEC14"/>
    <property type="match status" value="1"/>
</dbReference>
<dbReference type="Pfam" id="PF03765">
    <property type="entry name" value="CRAL_TRIO_N"/>
    <property type="match status" value="1"/>
</dbReference>
<dbReference type="PANTHER" id="PTHR45657:SF1">
    <property type="entry name" value="CRAL-TRIO DOMAIN-CONTAINING PROTEIN YKL091C-RELATED"/>
    <property type="match status" value="1"/>
</dbReference>
<dbReference type="EMBL" id="JH711578">
    <property type="protein sequence ID" value="EIW80957.1"/>
    <property type="molecule type" value="Genomic_DNA"/>
</dbReference>
<dbReference type="InterPro" id="IPR011074">
    <property type="entry name" value="CRAL/TRIO_N_dom"/>
</dbReference>